<organism evidence="2 3">
    <name type="scientific">Leersia perrieri</name>
    <dbReference type="NCBI Taxonomy" id="77586"/>
    <lineage>
        <taxon>Eukaryota</taxon>
        <taxon>Viridiplantae</taxon>
        <taxon>Streptophyta</taxon>
        <taxon>Embryophyta</taxon>
        <taxon>Tracheophyta</taxon>
        <taxon>Spermatophyta</taxon>
        <taxon>Magnoliopsida</taxon>
        <taxon>Liliopsida</taxon>
        <taxon>Poales</taxon>
        <taxon>Poaceae</taxon>
        <taxon>BOP clade</taxon>
        <taxon>Oryzoideae</taxon>
        <taxon>Oryzeae</taxon>
        <taxon>Oryzinae</taxon>
        <taxon>Leersia</taxon>
    </lineage>
</organism>
<evidence type="ECO:0000256" key="1">
    <source>
        <dbReference type="SAM" id="Phobius"/>
    </source>
</evidence>
<dbReference type="Proteomes" id="UP000032180">
    <property type="component" value="Chromosome 8"/>
</dbReference>
<sequence length="115" mass="12528">MSASPVSPQALGKHAAWTSPSCVLLSSILSGLIGFCVAYRLVDIFACFYINIGIDFSPSPSHPVYGRIDHPAQCTTTTHFSTMFVFKHIYHAIELWVTTVSPPWATASLPGVHIH</sequence>
<keyword evidence="3" id="KW-1185">Reference proteome</keyword>
<keyword evidence="1" id="KW-0472">Membrane</keyword>
<feature type="transmembrane region" description="Helical" evidence="1">
    <location>
        <begin position="23"/>
        <end position="42"/>
    </location>
</feature>
<reference evidence="2" key="3">
    <citation type="submission" date="2015-04" db="UniProtKB">
        <authorList>
            <consortium name="EnsemblPlants"/>
        </authorList>
    </citation>
    <scope>IDENTIFICATION</scope>
</reference>
<proteinExistence type="predicted"/>
<protein>
    <submittedName>
        <fullName evidence="2">Uncharacterized protein</fullName>
    </submittedName>
</protein>
<evidence type="ECO:0000313" key="3">
    <source>
        <dbReference type="Proteomes" id="UP000032180"/>
    </source>
</evidence>
<keyword evidence="1" id="KW-1133">Transmembrane helix</keyword>
<evidence type="ECO:0000313" key="2">
    <source>
        <dbReference type="EnsemblPlants" id="LPERR08G01550.2"/>
    </source>
</evidence>
<name>A0A0D9X3W5_9ORYZ</name>
<dbReference type="Gramene" id="LPERR08G01550.2">
    <property type="protein sequence ID" value="LPERR08G01550.2"/>
    <property type="gene ID" value="LPERR08G01550"/>
</dbReference>
<accession>A0A0D9X3W5</accession>
<dbReference type="EnsemblPlants" id="LPERR08G01550.2">
    <property type="protein sequence ID" value="LPERR08G01550.2"/>
    <property type="gene ID" value="LPERR08G01550"/>
</dbReference>
<reference evidence="3" key="2">
    <citation type="submission" date="2013-12" db="EMBL/GenBank/DDBJ databases">
        <authorList>
            <person name="Yu Y."/>
            <person name="Lee S."/>
            <person name="de Baynast K."/>
            <person name="Wissotski M."/>
            <person name="Liu L."/>
            <person name="Talag J."/>
            <person name="Goicoechea J."/>
            <person name="Angelova A."/>
            <person name="Jetty R."/>
            <person name="Kudrna D."/>
            <person name="Golser W."/>
            <person name="Rivera L."/>
            <person name="Zhang J."/>
            <person name="Wing R."/>
        </authorList>
    </citation>
    <scope>NUCLEOTIDE SEQUENCE</scope>
</reference>
<dbReference type="HOGENOM" id="CLU_169902_0_0_1"/>
<dbReference type="AlphaFoldDB" id="A0A0D9X3W5"/>
<reference evidence="2 3" key="1">
    <citation type="submission" date="2012-08" db="EMBL/GenBank/DDBJ databases">
        <title>Oryza genome evolution.</title>
        <authorList>
            <person name="Wing R.A."/>
        </authorList>
    </citation>
    <scope>NUCLEOTIDE SEQUENCE</scope>
</reference>
<keyword evidence="1" id="KW-0812">Transmembrane</keyword>